<accession>A0A9D2URR5</accession>
<organism evidence="1 2">
    <name type="scientific">Acinetobacter lwoffii</name>
    <dbReference type="NCBI Taxonomy" id="28090"/>
    <lineage>
        <taxon>Bacteria</taxon>
        <taxon>Pseudomonadati</taxon>
        <taxon>Pseudomonadota</taxon>
        <taxon>Gammaproteobacteria</taxon>
        <taxon>Moraxellales</taxon>
        <taxon>Moraxellaceae</taxon>
        <taxon>Acinetobacter</taxon>
    </lineage>
</organism>
<evidence type="ECO:0008006" key="3">
    <source>
        <dbReference type="Google" id="ProtNLM"/>
    </source>
</evidence>
<name>A0A9D2URR5_ACILW</name>
<dbReference type="EMBL" id="DYWX01000047">
    <property type="protein sequence ID" value="HJF27540.1"/>
    <property type="molecule type" value="Genomic_DNA"/>
</dbReference>
<dbReference type="AlphaFoldDB" id="A0A9D2URR5"/>
<comment type="caution">
    <text evidence="1">The sequence shown here is derived from an EMBL/GenBank/DDBJ whole genome shotgun (WGS) entry which is preliminary data.</text>
</comment>
<evidence type="ECO:0000313" key="2">
    <source>
        <dbReference type="Proteomes" id="UP000787156"/>
    </source>
</evidence>
<proteinExistence type="predicted"/>
<dbReference type="Pfam" id="PF26421">
    <property type="entry name" value="Avidin_like"/>
    <property type="match status" value="1"/>
</dbReference>
<reference evidence="1" key="1">
    <citation type="journal article" date="2021" name="PeerJ">
        <title>Extensive microbial diversity within the chicken gut microbiome revealed by metagenomics and culture.</title>
        <authorList>
            <person name="Gilroy R."/>
            <person name="Ravi A."/>
            <person name="Getino M."/>
            <person name="Pursley I."/>
            <person name="Horton D.L."/>
            <person name="Alikhan N.F."/>
            <person name="Baker D."/>
            <person name="Gharbi K."/>
            <person name="Hall N."/>
            <person name="Watson M."/>
            <person name="Adriaenssens E.M."/>
            <person name="Foster-Nyarko E."/>
            <person name="Jarju S."/>
            <person name="Secka A."/>
            <person name="Antonio M."/>
            <person name="Oren A."/>
            <person name="Chaudhuri R.R."/>
            <person name="La Ragione R."/>
            <person name="Hildebrand F."/>
            <person name="Pallen M.J."/>
        </authorList>
    </citation>
    <scope>NUCLEOTIDE SEQUENCE</scope>
    <source>
        <strain evidence="1">CHK135-1449</strain>
    </source>
</reference>
<sequence length="113" mass="12884">MKLLLNNKKFMNTNNTANGEVSGETIFHYQQVGKQIEATYSGGRIISGHLIGFMTSENTFTMSYHHINEKNELRVGQCNTEIEIQNNGKIKLIENWQWLNGDCSKGESFLLEI</sequence>
<evidence type="ECO:0000313" key="1">
    <source>
        <dbReference type="EMBL" id="HJF27540.1"/>
    </source>
</evidence>
<dbReference type="Proteomes" id="UP000787156">
    <property type="component" value="Unassembled WGS sequence"/>
</dbReference>
<gene>
    <name evidence="1" type="ORF">K8V79_04725</name>
</gene>
<reference evidence="1" key="2">
    <citation type="submission" date="2021-09" db="EMBL/GenBank/DDBJ databases">
        <authorList>
            <person name="Gilroy R."/>
        </authorList>
    </citation>
    <scope>NUCLEOTIDE SEQUENCE</scope>
    <source>
        <strain evidence="1">CHK135-1449</strain>
    </source>
</reference>
<protein>
    <recommendedName>
        <fullName evidence="3">N-acetylglutamate synthase</fullName>
    </recommendedName>
</protein>
<dbReference type="InterPro" id="IPR058595">
    <property type="entry name" value="Avidin-like"/>
</dbReference>